<dbReference type="OrthoDB" id="5233at2"/>
<evidence type="ECO:0000313" key="2">
    <source>
        <dbReference type="EMBL" id="ONG53020.1"/>
    </source>
</evidence>
<gene>
    <name evidence="2" type="ORF">BKE38_13655</name>
</gene>
<reference evidence="2 3" key="1">
    <citation type="submission" date="2016-10" db="EMBL/GenBank/DDBJ databases">
        <title>Draft Genome sequence of Roseomonas sp. strain M3.</title>
        <authorList>
            <person name="Subhash Y."/>
            <person name="Lee S."/>
        </authorList>
    </citation>
    <scope>NUCLEOTIDE SEQUENCE [LARGE SCALE GENOMIC DNA]</scope>
    <source>
        <strain evidence="2 3">M3</strain>
    </source>
</reference>
<evidence type="ECO:0008006" key="4">
    <source>
        <dbReference type="Google" id="ProtNLM"/>
    </source>
</evidence>
<name>A0A1V2H3V3_9PROT</name>
<comment type="caution">
    <text evidence="2">The sequence shown here is derived from an EMBL/GenBank/DDBJ whole genome shotgun (WGS) entry which is preliminary data.</text>
</comment>
<organism evidence="2 3">
    <name type="scientific">Teichococcus deserti</name>
    <dbReference type="NCBI Taxonomy" id="1817963"/>
    <lineage>
        <taxon>Bacteria</taxon>
        <taxon>Pseudomonadati</taxon>
        <taxon>Pseudomonadota</taxon>
        <taxon>Alphaproteobacteria</taxon>
        <taxon>Acetobacterales</taxon>
        <taxon>Roseomonadaceae</taxon>
        <taxon>Roseomonas</taxon>
    </lineage>
</organism>
<keyword evidence="1" id="KW-0472">Membrane</keyword>
<evidence type="ECO:0000256" key="1">
    <source>
        <dbReference type="SAM" id="Phobius"/>
    </source>
</evidence>
<keyword evidence="1" id="KW-0812">Transmembrane</keyword>
<dbReference type="AlphaFoldDB" id="A0A1V2H3V3"/>
<proteinExistence type="predicted"/>
<dbReference type="EMBL" id="MLCO01000123">
    <property type="protein sequence ID" value="ONG53020.1"/>
    <property type="molecule type" value="Genomic_DNA"/>
</dbReference>
<dbReference type="RefSeq" id="WP_076957904.1">
    <property type="nucleotide sequence ID" value="NZ_MLCO01000123.1"/>
</dbReference>
<keyword evidence="1" id="KW-1133">Transmembrane helix</keyword>
<evidence type="ECO:0000313" key="3">
    <source>
        <dbReference type="Proteomes" id="UP000188879"/>
    </source>
</evidence>
<protein>
    <recommendedName>
        <fullName evidence="4">DUF2628 domain-containing protein</fullName>
    </recommendedName>
</protein>
<sequence length="103" mass="11600">MATEISLTHPNGLRKPAFYGFSWTSLFFGGFPAAFRGDWMAFGLYLLLALAGALFTQGFGCLVLWLVWPFFYNRWHARRLIERGYQITGANGSIDIAKARVMG</sequence>
<accession>A0A1V2H3V3</accession>
<dbReference type="Proteomes" id="UP000188879">
    <property type="component" value="Unassembled WGS sequence"/>
</dbReference>
<feature type="transmembrane region" description="Helical" evidence="1">
    <location>
        <begin position="17"/>
        <end position="35"/>
    </location>
</feature>
<feature type="transmembrane region" description="Helical" evidence="1">
    <location>
        <begin position="42"/>
        <end position="68"/>
    </location>
</feature>
<keyword evidence="3" id="KW-1185">Reference proteome</keyword>